<evidence type="ECO:0000256" key="2">
    <source>
        <dbReference type="ARBA" id="ARBA00022857"/>
    </source>
</evidence>
<evidence type="ECO:0000256" key="3">
    <source>
        <dbReference type="ARBA" id="ARBA00023002"/>
    </source>
</evidence>
<dbReference type="KEGG" id="mgor:H0P51_12820"/>
<dbReference type="SUPFAM" id="SSF51735">
    <property type="entry name" value="NAD(P)-binding Rossmann-fold domains"/>
    <property type="match status" value="1"/>
</dbReference>
<reference evidence="5" key="3">
    <citation type="submission" date="2023-07" db="EMBL/GenBank/DDBJ databases">
        <title>Description of Mycobacterium gordonae subsp. intergordonae subsp.nov. and Mycobacterium gordonae subsp. gordonae subsp. nov.</title>
        <authorList>
            <person name="Huang H."/>
        </authorList>
    </citation>
    <scope>NUCLEOTIDE SEQUENCE [LARGE SCALE GENOMIC DNA]</scope>
    <source>
        <strain evidence="5">24</strain>
    </source>
</reference>
<evidence type="ECO:0000313" key="5">
    <source>
        <dbReference type="Proteomes" id="UP000510682"/>
    </source>
</evidence>
<sequence>MNRVGAGSGEGRSAVRVAVLTGGSRGIGRSAVLRLAARGVDVIFTYRVDASAAEAVVQEASAYDARVTAVKLDVAKTDSLDGFVDRVRSELATRGLARFDYLVNNAGIWHTASFAETTVADLDRLYAVNVRGVFFVTQKLAPLIVDGGRILNLSSGLTRFVFPQKIAYGAIKGAIEPLTRYLAAEFAPRGITVNTLAPGATATDFSGGVIRDDPDYRDRVADVTALGRPADPDDIGRVIVSLLSDDMGWVNGERIEASGGMKL</sequence>
<keyword evidence="2" id="KW-0521">NADP</keyword>
<gene>
    <name evidence="4" type="ORF">H0P51_12820</name>
</gene>
<dbReference type="PANTHER" id="PTHR43639">
    <property type="entry name" value="OXIDOREDUCTASE, SHORT-CHAIN DEHYDROGENASE/REDUCTASE FAMILY (AFU_ORTHOLOGUE AFUA_5G02870)"/>
    <property type="match status" value="1"/>
</dbReference>
<dbReference type="Proteomes" id="UP000510682">
    <property type="component" value="Chromosome"/>
</dbReference>
<accession>A0A7D6E5L6</accession>
<dbReference type="Pfam" id="PF13561">
    <property type="entry name" value="adh_short_C2"/>
    <property type="match status" value="1"/>
</dbReference>
<dbReference type="AlphaFoldDB" id="A0A7D6E5L6"/>
<reference evidence="4 5" key="2">
    <citation type="submission" date="2020-07" db="EMBL/GenBank/DDBJ databases">
        <authorList>
            <person name="Yu X."/>
        </authorList>
    </citation>
    <scope>NUCLEOTIDE SEQUENCE [LARGE SCALE GENOMIC DNA]</scope>
    <source>
        <strain evidence="5">24</strain>
    </source>
</reference>
<organism evidence="4 5">
    <name type="scientific">Mycobacterium vicinigordonae</name>
    <dbReference type="NCBI Taxonomy" id="1719132"/>
    <lineage>
        <taxon>Bacteria</taxon>
        <taxon>Bacillati</taxon>
        <taxon>Actinomycetota</taxon>
        <taxon>Actinomycetes</taxon>
        <taxon>Mycobacteriales</taxon>
        <taxon>Mycobacteriaceae</taxon>
        <taxon>Mycobacterium</taxon>
    </lineage>
</organism>
<evidence type="ECO:0000313" key="4">
    <source>
        <dbReference type="EMBL" id="QLL09666.1"/>
    </source>
</evidence>
<comment type="similarity">
    <text evidence="1">Belongs to the short-chain dehydrogenases/reductases (SDR) family.</text>
</comment>
<dbReference type="PRINTS" id="PR00080">
    <property type="entry name" value="SDRFAMILY"/>
</dbReference>
<dbReference type="InterPro" id="IPR036291">
    <property type="entry name" value="NAD(P)-bd_dom_sf"/>
</dbReference>
<dbReference type="EMBL" id="CP059165">
    <property type="protein sequence ID" value="QLL09666.1"/>
    <property type="molecule type" value="Genomic_DNA"/>
</dbReference>
<dbReference type="GO" id="GO:0016491">
    <property type="term" value="F:oxidoreductase activity"/>
    <property type="evidence" value="ECO:0007669"/>
    <property type="project" value="UniProtKB-KW"/>
</dbReference>
<name>A0A7D6E5L6_9MYCO</name>
<dbReference type="Gene3D" id="3.40.50.720">
    <property type="entry name" value="NAD(P)-binding Rossmann-like Domain"/>
    <property type="match status" value="1"/>
</dbReference>
<proteinExistence type="inferred from homology"/>
<dbReference type="FunFam" id="3.40.50.720:FF:000374">
    <property type="entry name" value="3-oxoacyl-(Acyl-carrier-protein) reductase"/>
    <property type="match status" value="1"/>
</dbReference>
<keyword evidence="5" id="KW-1185">Reference proteome</keyword>
<protein>
    <submittedName>
        <fullName evidence="4">SDR family oxidoreductase</fullName>
    </submittedName>
</protein>
<dbReference type="PANTHER" id="PTHR43639:SF1">
    <property type="entry name" value="SHORT-CHAIN DEHYDROGENASE_REDUCTASE FAMILY PROTEIN"/>
    <property type="match status" value="1"/>
</dbReference>
<reference evidence="5" key="1">
    <citation type="submission" date="2020-07" db="EMBL/GenBank/DDBJ databases">
        <title>Description of Mycobacterium gordonae subsp. intergordonae subsp.nov. and Mycobacterium gordonae subsp. gordonae subsp. nov.</title>
        <authorList>
            <person name="Yu X."/>
        </authorList>
    </citation>
    <scope>NUCLEOTIDE SEQUENCE [LARGE SCALE GENOMIC DNA]</scope>
    <source>
        <strain evidence="5">24</strain>
    </source>
</reference>
<dbReference type="PRINTS" id="PR00081">
    <property type="entry name" value="GDHRDH"/>
</dbReference>
<keyword evidence="3" id="KW-0560">Oxidoreductase</keyword>
<evidence type="ECO:0000256" key="1">
    <source>
        <dbReference type="ARBA" id="ARBA00006484"/>
    </source>
</evidence>
<dbReference type="InterPro" id="IPR002347">
    <property type="entry name" value="SDR_fam"/>
</dbReference>